<keyword evidence="5" id="KW-0238">DNA-binding</keyword>
<dbReference type="AlphaFoldDB" id="A0A7S2SIE3"/>
<evidence type="ECO:0000313" key="12">
    <source>
        <dbReference type="EMBL" id="CAD9700990.1"/>
    </source>
</evidence>
<evidence type="ECO:0000256" key="10">
    <source>
        <dbReference type="SAM" id="MobiDB-lite"/>
    </source>
</evidence>
<keyword evidence="7" id="KW-0456">Lyase</keyword>
<feature type="compositionally biased region" description="Basic residues" evidence="10">
    <location>
        <begin position="322"/>
        <end position="339"/>
    </location>
</feature>
<keyword evidence="4" id="KW-0378">Hydrolase</keyword>
<evidence type="ECO:0000259" key="11">
    <source>
        <dbReference type="PROSITE" id="PS51068"/>
    </source>
</evidence>
<dbReference type="GO" id="GO:0008534">
    <property type="term" value="F:oxidized purine nucleobase lesion DNA N-glycosylase activity"/>
    <property type="evidence" value="ECO:0007669"/>
    <property type="project" value="UniProtKB-EC"/>
</dbReference>
<dbReference type="InterPro" id="IPR012319">
    <property type="entry name" value="FPG_cat"/>
</dbReference>
<dbReference type="GO" id="GO:0016829">
    <property type="term" value="F:lyase activity"/>
    <property type="evidence" value="ECO:0007669"/>
    <property type="project" value="UniProtKB-KW"/>
</dbReference>
<dbReference type="InterPro" id="IPR010979">
    <property type="entry name" value="Ribosomal_uS13-like_H2TH"/>
</dbReference>
<dbReference type="EMBL" id="HBHK01022829">
    <property type="protein sequence ID" value="CAD9700990.1"/>
    <property type="molecule type" value="Transcribed_RNA"/>
</dbReference>
<dbReference type="GO" id="GO:0003906">
    <property type="term" value="F:DNA-(apurinic or apyrimidinic site) endonuclease activity"/>
    <property type="evidence" value="ECO:0007669"/>
    <property type="project" value="InterPro"/>
</dbReference>
<evidence type="ECO:0000256" key="6">
    <source>
        <dbReference type="ARBA" id="ARBA00023204"/>
    </source>
</evidence>
<dbReference type="InterPro" id="IPR035937">
    <property type="entry name" value="FPG_N"/>
</dbReference>
<feature type="region of interest" description="Disordered" evidence="10">
    <location>
        <begin position="305"/>
        <end position="339"/>
    </location>
</feature>
<organism evidence="12">
    <name type="scientific">Mucochytrium quahogii</name>
    <dbReference type="NCBI Taxonomy" id="96639"/>
    <lineage>
        <taxon>Eukaryota</taxon>
        <taxon>Sar</taxon>
        <taxon>Stramenopiles</taxon>
        <taxon>Bigyra</taxon>
        <taxon>Labyrinthulomycetes</taxon>
        <taxon>Thraustochytrida</taxon>
        <taxon>Thraustochytriidae</taxon>
        <taxon>Mucochytrium</taxon>
    </lineage>
</organism>
<dbReference type="GO" id="GO:0003684">
    <property type="term" value="F:damaged DNA binding"/>
    <property type="evidence" value="ECO:0007669"/>
    <property type="project" value="InterPro"/>
</dbReference>
<dbReference type="Gene3D" id="1.10.8.50">
    <property type="match status" value="1"/>
</dbReference>
<accession>A0A7S2SIE3</accession>
<dbReference type="GO" id="GO:0006284">
    <property type="term" value="P:base-excision repair"/>
    <property type="evidence" value="ECO:0007669"/>
    <property type="project" value="InterPro"/>
</dbReference>
<comment type="catalytic activity">
    <reaction evidence="1">
        <text>Hydrolysis of DNA containing ring-opened 7-methylguanine residues, releasing 2,6-diamino-4-hydroxy-5-(N-methyl)formamidopyrimidine.</text>
        <dbReference type="EC" id="3.2.2.23"/>
    </reaction>
</comment>
<sequence length="339" mass="37549">MPELPEVERARRLLENHVVGKRVVEVVAIESGGGPRDGLFDDIVFEKASVPGPGTLEDVLLAKECTSASRIGKQMWLEFRDHRVKDGDGVAVLFHHGMTGSIAVKGLGATPSRKRMEQTTWPPRFTKCEVVLDDGTRFAFSDPRRIGRIMIRDTSEVLRKPPLAKLARDALSDMPSIADFENALTNCKLPIKALLLDQQKVIAGIGNWMADEILLQARIHPGKLSNALSSEQVAKIHEKISYIVETASENLSNGNDLPNDWLFHSRWGKGKKNGPTFQGHQVKHVTVGGRTTAFVPALLRLSTKEPAPATQTVNKKEQVTKRSTKRTPPRRVSKRLKAK</sequence>
<evidence type="ECO:0000256" key="8">
    <source>
        <dbReference type="ARBA" id="ARBA00023268"/>
    </source>
</evidence>
<evidence type="ECO:0000256" key="1">
    <source>
        <dbReference type="ARBA" id="ARBA00001668"/>
    </source>
</evidence>
<dbReference type="PANTHER" id="PTHR22993">
    <property type="entry name" value="FORMAMIDOPYRIMIDINE-DNA GLYCOSYLASE"/>
    <property type="match status" value="1"/>
</dbReference>
<dbReference type="SUPFAM" id="SSF46946">
    <property type="entry name" value="S13-like H2TH domain"/>
    <property type="match status" value="1"/>
</dbReference>
<evidence type="ECO:0000256" key="4">
    <source>
        <dbReference type="ARBA" id="ARBA00022801"/>
    </source>
</evidence>
<keyword evidence="8" id="KW-0511">Multifunctional enzyme</keyword>
<gene>
    <name evidence="12" type="ORF">QSP1433_LOCUS14422</name>
</gene>
<reference evidence="12" key="1">
    <citation type="submission" date="2021-01" db="EMBL/GenBank/DDBJ databases">
        <authorList>
            <person name="Corre E."/>
            <person name="Pelletier E."/>
            <person name="Niang G."/>
            <person name="Scheremetjew M."/>
            <person name="Finn R."/>
            <person name="Kale V."/>
            <person name="Holt S."/>
            <person name="Cochrane G."/>
            <person name="Meng A."/>
            <person name="Brown T."/>
            <person name="Cohen L."/>
        </authorList>
    </citation>
    <scope>NUCLEOTIDE SEQUENCE</scope>
    <source>
        <strain evidence="12">NY070348D</strain>
    </source>
</reference>
<feature type="domain" description="Formamidopyrimidine-DNA glycosylase catalytic" evidence="11">
    <location>
        <begin position="2"/>
        <end position="147"/>
    </location>
</feature>
<dbReference type="FunFam" id="1.10.8.50:FF:000009">
    <property type="entry name" value="Formamidopyrimidine-DNA glycosylase"/>
    <property type="match status" value="1"/>
</dbReference>
<evidence type="ECO:0000256" key="3">
    <source>
        <dbReference type="ARBA" id="ARBA00022763"/>
    </source>
</evidence>
<proteinExistence type="inferred from homology"/>
<dbReference type="InterPro" id="IPR049332">
    <property type="entry name" value="Fpg-like_C"/>
</dbReference>
<dbReference type="PROSITE" id="PS51068">
    <property type="entry name" value="FPG_CAT"/>
    <property type="match status" value="1"/>
</dbReference>
<dbReference type="Gene3D" id="3.20.190.10">
    <property type="entry name" value="MutM-like, N-terminal"/>
    <property type="match status" value="1"/>
</dbReference>
<comment type="similarity">
    <text evidence="2">Belongs to the FPG family.</text>
</comment>
<dbReference type="SUPFAM" id="SSF81624">
    <property type="entry name" value="N-terminal domain of MutM-like DNA repair proteins"/>
    <property type="match status" value="1"/>
</dbReference>
<evidence type="ECO:0000256" key="5">
    <source>
        <dbReference type="ARBA" id="ARBA00023125"/>
    </source>
</evidence>
<dbReference type="GO" id="GO:0008270">
    <property type="term" value="F:zinc ion binding"/>
    <property type="evidence" value="ECO:0007669"/>
    <property type="project" value="InterPro"/>
</dbReference>
<dbReference type="GO" id="GO:0005634">
    <property type="term" value="C:nucleus"/>
    <property type="evidence" value="ECO:0007669"/>
    <property type="project" value="TreeGrafter"/>
</dbReference>
<dbReference type="Pfam" id="PF01149">
    <property type="entry name" value="Fapy_DNA_glyco"/>
    <property type="match status" value="1"/>
</dbReference>
<dbReference type="SMART" id="SM00898">
    <property type="entry name" value="Fapy_DNA_glyco"/>
    <property type="match status" value="1"/>
</dbReference>
<dbReference type="SMART" id="SM01232">
    <property type="entry name" value="H2TH"/>
    <property type="match status" value="1"/>
</dbReference>
<dbReference type="InterPro" id="IPR015886">
    <property type="entry name" value="H2TH_FPG"/>
</dbReference>
<dbReference type="PANTHER" id="PTHR22993:SF9">
    <property type="entry name" value="FORMAMIDOPYRIMIDINE-DNA GLYCOSYLASE"/>
    <property type="match status" value="1"/>
</dbReference>
<name>A0A7S2SIE3_9STRA</name>
<protein>
    <recommendedName>
        <fullName evidence="11">Formamidopyrimidine-DNA glycosylase catalytic domain-containing protein</fullName>
    </recommendedName>
</protein>
<keyword evidence="3" id="KW-0227">DNA damage</keyword>
<evidence type="ECO:0000256" key="9">
    <source>
        <dbReference type="ARBA" id="ARBA00023295"/>
    </source>
</evidence>
<evidence type="ECO:0000256" key="7">
    <source>
        <dbReference type="ARBA" id="ARBA00023239"/>
    </source>
</evidence>
<dbReference type="Pfam" id="PF21218">
    <property type="entry name" value="Fpg-like_C"/>
    <property type="match status" value="1"/>
</dbReference>
<keyword evidence="9" id="KW-0326">Glycosidase</keyword>
<evidence type="ECO:0000256" key="2">
    <source>
        <dbReference type="ARBA" id="ARBA00009409"/>
    </source>
</evidence>
<keyword evidence="6" id="KW-0234">DNA repair</keyword>
<dbReference type="Pfam" id="PF06831">
    <property type="entry name" value="H2TH"/>
    <property type="match status" value="1"/>
</dbReference>